<sequence>MHTFTTYQGLSSRLTTYLPFIYPLPLLATILYGAVIHSQIIATQTDKSIPLTPDQNFQIWQSNIPSRMEQVKVNIGGRKRMVGVVSGVVILAGIVEVADGVVRIVGGEGMYTNLVAGGFGVVRCIQGLVKSQSYLLIALSLFMTSPVIRLIPQDLPKDSSDLDPAYSTSKPYDYSDNYGNSQSRKVHFGNEDDDHSVLTLEPLPQVPRVASVKDDDYNRGKFAGPHHNSSADILYPSAAFTSQRDDNTHRDGGRVDNRAPLMNNVADISTDDDHESGYRSARTDTDNNSTHINTRTAPLAGYAGIGSTSNTGPPGGAHKRGASLGAMNPAIAAQQQAPTKYVPDSYGYDPVRPGYASTIDTASIADSSYTNTTTDTRDN</sequence>
<feature type="region of interest" description="Disordered" evidence="1">
    <location>
        <begin position="159"/>
        <end position="200"/>
    </location>
</feature>
<dbReference type="EMBL" id="JADGJD010002234">
    <property type="protein sequence ID" value="KAJ3033840.1"/>
    <property type="molecule type" value="Genomic_DNA"/>
</dbReference>
<organism evidence="3 4">
    <name type="scientific">Rhizophlyctis rosea</name>
    <dbReference type="NCBI Taxonomy" id="64517"/>
    <lineage>
        <taxon>Eukaryota</taxon>
        <taxon>Fungi</taxon>
        <taxon>Fungi incertae sedis</taxon>
        <taxon>Chytridiomycota</taxon>
        <taxon>Chytridiomycota incertae sedis</taxon>
        <taxon>Chytridiomycetes</taxon>
        <taxon>Rhizophlyctidales</taxon>
        <taxon>Rhizophlyctidaceae</taxon>
        <taxon>Rhizophlyctis</taxon>
    </lineage>
</organism>
<keyword evidence="4" id="KW-1185">Reference proteome</keyword>
<accession>A0AAD5WZX6</accession>
<keyword evidence="2" id="KW-1133">Transmembrane helix</keyword>
<dbReference type="AlphaFoldDB" id="A0AAD5WZX6"/>
<reference evidence="3" key="1">
    <citation type="submission" date="2020-05" db="EMBL/GenBank/DDBJ databases">
        <title>Phylogenomic resolution of chytrid fungi.</title>
        <authorList>
            <person name="Stajich J.E."/>
            <person name="Amses K."/>
            <person name="Simmons R."/>
            <person name="Seto K."/>
            <person name="Myers J."/>
            <person name="Bonds A."/>
            <person name="Quandt C.A."/>
            <person name="Barry K."/>
            <person name="Liu P."/>
            <person name="Grigoriev I."/>
            <person name="Longcore J.E."/>
            <person name="James T.Y."/>
        </authorList>
    </citation>
    <scope>NUCLEOTIDE SEQUENCE</scope>
    <source>
        <strain evidence="3">JEL0318</strain>
    </source>
</reference>
<feature type="transmembrane region" description="Helical" evidence="2">
    <location>
        <begin position="20"/>
        <end position="42"/>
    </location>
</feature>
<feature type="transmembrane region" description="Helical" evidence="2">
    <location>
        <begin position="81"/>
        <end position="98"/>
    </location>
</feature>
<keyword evidence="2" id="KW-0472">Membrane</keyword>
<comment type="caution">
    <text evidence="3">The sequence shown here is derived from an EMBL/GenBank/DDBJ whole genome shotgun (WGS) entry which is preliminary data.</text>
</comment>
<evidence type="ECO:0000313" key="3">
    <source>
        <dbReference type="EMBL" id="KAJ3033840.1"/>
    </source>
</evidence>
<evidence type="ECO:0000256" key="1">
    <source>
        <dbReference type="SAM" id="MobiDB-lite"/>
    </source>
</evidence>
<feature type="region of interest" description="Disordered" evidence="1">
    <location>
        <begin position="267"/>
        <end position="293"/>
    </location>
</feature>
<evidence type="ECO:0000313" key="4">
    <source>
        <dbReference type="Proteomes" id="UP001212841"/>
    </source>
</evidence>
<feature type="non-terminal residue" evidence="3">
    <location>
        <position position="1"/>
    </location>
</feature>
<dbReference type="Proteomes" id="UP001212841">
    <property type="component" value="Unassembled WGS sequence"/>
</dbReference>
<feature type="compositionally biased region" description="Basic and acidic residues" evidence="1">
    <location>
        <begin position="275"/>
        <end position="285"/>
    </location>
</feature>
<protein>
    <submittedName>
        <fullName evidence="3">Uncharacterized protein</fullName>
    </submittedName>
</protein>
<name>A0AAD5WZX6_9FUNG</name>
<gene>
    <name evidence="3" type="ORF">HK097_004709</name>
</gene>
<evidence type="ECO:0000256" key="2">
    <source>
        <dbReference type="SAM" id="Phobius"/>
    </source>
</evidence>
<proteinExistence type="predicted"/>
<keyword evidence="2" id="KW-0812">Transmembrane</keyword>